<reference evidence="7" key="1">
    <citation type="submission" date="2018-09" db="EMBL/GenBank/DDBJ databases">
        <authorList>
            <person name="Kim I."/>
        </authorList>
    </citation>
    <scope>NUCLEOTIDE SEQUENCE [LARGE SCALE GENOMIC DNA]</scope>
    <source>
        <strain evidence="7">DD4a</strain>
    </source>
</reference>
<dbReference type="InterPro" id="IPR018062">
    <property type="entry name" value="HTH_AraC-typ_CS"/>
</dbReference>
<dbReference type="Pfam" id="PF12833">
    <property type="entry name" value="HTH_18"/>
    <property type="match status" value="1"/>
</dbReference>
<protein>
    <submittedName>
        <fullName evidence="6">AraC family transcriptional regulator</fullName>
    </submittedName>
</protein>
<comment type="caution">
    <text evidence="6">The sequence shown here is derived from an EMBL/GenBank/DDBJ whole genome shotgun (WGS) entry which is preliminary data.</text>
</comment>
<dbReference type="Proteomes" id="UP000265742">
    <property type="component" value="Unassembled WGS sequence"/>
</dbReference>
<name>A0A3A1U5A4_9MICO</name>
<evidence type="ECO:0000256" key="4">
    <source>
        <dbReference type="SAM" id="MobiDB-lite"/>
    </source>
</evidence>
<accession>A0A3A1U5A4</accession>
<feature type="region of interest" description="Disordered" evidence="4">
    <location>
        <begin position="298"/>
        <end position="342"/>
    </location>
</feature>
<keyword evidence="3" id="KW-0804">Transcription</keyword>
<dbReference type="AlphaFoldDB" id="A0A3A1U5A4"/>
<proteinExistence type="predicted"/>
<feature type="domain" description="HTH araC/xylS-type" evidence="5">
    <location>
        <begin position="212"/>
        <end position="313"/>
    </location>
</feature>
<evidence type="ECO:0000256" key="3">
    <source>
        <dbReference type="ARBA" id="ARBA00023163"/>
    </source>
</evidence>
<gene>
    <name evidence="6" type="ORF">D1781_01800</name>
</gene>
<dbReference type="RefSeq" id="WP_119480572.1">
    <property type="nucleotide sequence ID" value="NZ_QXTG01000001.1"/>
</dbReference>
<sequence length="342" mass="36878">MIDSLLRLTYTATDASAATTAARAVLGSAEVTMRGAEMAWKQASIVDDGISVSRIQIAGDAVHLGIARATELLVVHVREGRVQLRNGDFDAELGAGGLGLVPIDANAQLRTNRADIEVFSFPPAPLARLLGVPKHRVQLHAPRIEPRSPELAEYFRRAAHLLTADVFGVPEVYDRDLVRTHAIDLLSAVTVEAFELTNRSEDAEDRDAAVLRRALAELRAHLADPISIPEVAATAGVSVRGLQMVFRRQLGVSPLLHLRALRLEAARQALQDEAASGTTVAEVARRFGYSNGGRFSTHYRDEFGESPAESLQRIRRSGATASPTSEAGVVGHASEPEDAPRR</sequence>
<dbReference type="PROSITE" id="PS01124">
    <property type="entry name" value="HTH_ARAC_FAMILY_2"/>
    <property type="match status" value="1"/>
</dbReference>
<dbReference type="SMART" id="SM00342">
    <property type="entry name" value="HTH_ARAC"/>
    <property type="match status" value="1"/>
</dbReference>
<dbReference type="PROSITE" id="PS00041">
    <property type="entry name" value="HTH_ARAC_FAMILY_1"/>
    <property type="match status" value="1"/>
</dbReference>
<evidence type="ECO:0000313" key="6">
    <source>
        <dbReference type="EMBL" id="RIX30208.1"/>
    </source>
</evidence>
<dbReference type="PANTHER" id="PTHR46796">
    <property type="entry name" value="HTH-TYPE TRANSCRIPTIONAL ACTIVATOR RHAS-RELATED"/>
    <property type="match status" value="1"/>
</dbReference>
<dbReference type="Gene3D" id="1.10.10.60">
    <property type="entry name" value="Homeodomain-like"/>
    <property type="match status" value="1"/>
</dbReference>
<evidence type="ECO:0000259" key="5">
    <source>
        <dbReference type="PROSITE" id="PS01124"/>
    </source>
</evidence>
<dbReference type="SUPFAM" id="SSF46689">
    <property type="entry name" value="Homeodomain-like"/>
    <property type="match status" value="2"/>
</dbReference>
<keyword evidence="7" id="KW-1185">Reference proteome</keyword>
<dbReference type="GO" id="GO:0043565">
    <property type="term" value="F:sequence-specific DNA binding"/>
    <property type="evidence" value="ECO:0007669"/>
    <property type="project" value="InterPro"/>
</dbReference>
<dbReference type="OrthoDB" id="5464689at2"/>
<keyword evidence="2" id="KW-0238">DNA-binding</keyword>
<dbReference type="GO" id="GO:0003700">
    <property type="term" value="F:DNA-binding transcription factor activity"/>
    <property type="evidence" value="ECO:0007669"/>
    <property type="project" value="InterPro"/>
</dbReference>
<dbReference type="InterPro" id="IPR018060">
    <property type="entry name" value="HTH_AraC"/>
</dbReference>
<evidence type="ECO:0000256" key="2">
    <source>
        <dbReference type="ARBA" id="ARBA00023125"/>
    </source>
</evidence>
<dbReference type="EMBL" id="QXTG01000001">
    <property type="protein sequence ID" value="RIX30208.1"/>
    <property type="molecule type" value="Genomic_DNA"/>
</dbReference>
<dbReference type="InterPro" id="IPR050204">
    <property type="entry name" value="AraC_XylS_family_regulators"/>
</dbReference>
<dbReference type="InterPro" id="IPR009057">
    <property type="entry name" value="Homeodomain-like_sf"/>
</dbReference>
<keyword evidence="1" id="KW-0805">Transcription regulation</keyword>
<evidence type="ECO:0000256" key="1">
    <source>
        <dbReference type="ARBA" id="ARBA00023015"/>
    </source>
</evidence>
<evidence type="ECO:0000313" key="7">
    <source>
        <dbReference type="Proteomes" id="UP000265742"/>
    </source>
</evidence>
<organism evidence="6 7">
    <name type="scientific">Amnibacterium setariae</name>
    <dbReference type="NCBI Taxonomy" id="2306585"/>
    <lineage>
        <taxon>Bacteria</taxon>
        <taxon>Bacillati</taxon>
        <taxon>Actinomycetota</taxon>
        <taxon>Actinomycetes</taxon>
        <taxon>Micrococcales</taxon>
        <taxon>Microbacteriaceae</taxon>
        <taxon>Amnibacterium</taxon>
    </lineage>
</organism>